<feature type="compositionally biased region" description="Acidic residues" evidence="1">
    <location>
        <begin position="200"/>
        <end position="214"/>
    </location>
</feature>
<organism evidence="3 4">
    <name type="scientific">Cirrhinus molitorella</name>
    <name type="common">mud carp</name>
    <dbReference type="NCBI Taxonomy" id="172907"/>
    <lineage>
        <taxon>Eukaryota</taxon>
        <taxon>Metazoa</taxon>
        <taxon>Chordata</taxon>
        <taxon>Craniata</taxon>
        <taxon>Vertebrata</taxon>
        <taxon>Euteleostomi</taxon>
        <taxon>Actinopterygii</taxon>
        <taxon>Neopterygii</taxon>
        <taxon>Teleostei</taxon>
        <taxon>Ostariophysi</taxon>
        <taxon>Cypriniformes</taxon>
        <taxon>Cyprinidae</taxon>
        <taxon>Labeoninae</taxon>
        <taxon>Labeonini</taxon>
        <taxon>Cirrhinus</taxon>
    </lineage>
</organism>
<dbReference type="InterPro" id="IPR043472">
    <property type="entry name" value="Macro_dom-like"/>
</dbReference>
<evidence type="ECO:0000259" key="2">
    <source>
        <dbReference type="Pfam" id="PF01661"/>
    </source>
</evidence>
<evidence type="ECO:0000313" key="4">
    <source>
        <dbReference type="Proteomes" id="UP001187343"/>
    </source>
</evidence>
<protein>
    <recommendedName>
        <fullName evidence="2">Macro domain-containing protein</fullName>
    </recommendedName>
</protein>
<feature type="compositionally biased region" description="Acidic residues" evidence="1">
    <location>
        <begin position="317"/>
        <end position="336"/>
    </location>
</feature>
<feature type="region of interest" description="Disordered" evidence="1">
    <location>
        <begin position="162"/>
        <end position="228"/>
    </location>
</feature>
<dbReference type="SUPFAM" id="SSF52949">
    <property type="entry name" value="Macro domain-like"/>
    <property type="match status" value="1"/>
</dbReference>
<dbReference type="AlphaFoldDB" id="A0AA88TUR2"/>
<dbReference type="Pfam" id="PF01661">
    <property type="entry name" value="Macro"/>
    <property type="match status" value="1"/>
</dbReference>
<feature type="domain" description="Macro" evidence="2">
    <location>
        <begin position="132"/>
        <end position="177"/>
    </location>
</feature>
<sequence length="589" mass="66265">MIAAIVNLRLREGAVAPDFIYSCKNAREGFPKVRVFDEAGGEIRGIPIRDWATLADVEEGDESDRGSIIPRGEEHHEYVSPRAPLPDNPYSMSEEFSPRSREPLRIYFGRGENLIILKEGCLENKEEACVLVNAANGHLRHGSGVAEALKIRAGQRFQDESDRLIEQRRAPLKTGEVNQDERAGEGRSDQGAGQNHEGVEYADEDFEEESDPDWPELKRVRTSRGRRDQVENPFTKLKHDQRDMWNKEYAPGITCGQVWSLLNGGDAVKVLADTTLTQRAKRAILAQKDLTNKAALERIIRSAVGNDIYNEYYSDMSSEEESSSQDMEDEDQEDSDYERLVTEIRPIRTSTPARSPPSVRQLRFRDSTPEPVLHLSMEAQQPVGASVLDQHLQALHLGTPGQRRPSAISSRPETPIQLSVNSSASRVTLEELMRKDQEMKILKKAKLKNTTVKGKVRELARYGELMKISGESIDSHILAEFGLHGGRKLASTLEGLVPTDKEETEQEQFEQKWLSVGALSACQELAEKGVEGLLKHIFRGVKRNALIGAKEFLLYGPETSPEKLERALIRYDRKTEMIQSDREKLSSKQ</sequence>
<comment type="caution">
    <text evidence="3">The sequence shown here is derived from an EMBL/GenBank/DDBJ whole genome shotgun (WGS) entry which is preliminary data.</text>
</comment>
<name>A0AA88TUR2_9TELE</name>
<feature type="region of interest" description="Disordered" evidence="1">
    <location>
        <begin position="315"/>
        <end position="336"/>
    </location>
</feature>
<feature type="compositionally biased region" description="Basic and acidic residues" evidence="1">
    <location>
        <begin position="179"/>
        <end position="188"/>
    </location>
</feature>
<dbReference type="Gene3D" id="3.40.220.10">
    <property type="entry name" value="Leucine Aminopeptidase, subunit E, domain 1"/>
    <property type="match status" value="1"/>
</dbReference>
<evidence type="ECO:0000256" key="1">
    <source>
        <dbReference type="SAM" id="MobiDB-lite"/>
    </source>
</evidence>
<feature type="region of interest" description="Disordered" evidence="1">
    <location>
        <begin position="59"/>
        <end position="96"/>
    </location>
</feature>
<accession>A0AA88TUR2</accession>
<dbReference type="EMBL" id="JAUYZG010000003">
    <property type="protein sequence ID" value="KAK2910830.1"/>
    <property type="molecule type" value="Genomic_DNA"/>
</dbReference>
<gene>
    <name evidence="3" type="ORF">Q8A67_002963</name>
</gene>
<keyword evidence="4" id="KW-1185">Reference proteome</keyword>
<dbReference type="InterPro" id="IPR002589">
    <property type="entry name" value="Macro_dom"/>
</dbReference>
<reference evidence="3" key="1">
    <citation type="submission" date="2023-08" db="EMBL/GenBank/DDBJ databases">
        <title>Chromosome-level Genome Assembly of mud carp (Cirrhinus molitorella).</title>
        <authorList>
            <person name="Liu H."/>
        </authorList>
    </citation>
    <scope>NUCLEOTIDE SEQUENCE</scope>
    <source>
        <strain evidence="3">Prfri</strain>
        <tissue evidence="3">Muscle</tissue>
    </source>
</reference>
<evidence type="ECO:0000313" key="3">
    <source>
        <dbReference type="EMBL" id="KAK2910830.1"/>
    </source>
</evidence>
<dbReference type="Proteomes" id="UP001187343">
    <property type="component" value="Unassembled WGS sequence"/>
</dbReference>
<feature type="compositionally biased region" description="Basic and acidic residues" evidence="1">
    <location>
        <begin position="215"/>
        <end position="228"/>
    </location>
</feature>
<proteinExistence type="predicted"/>